<sequence length="415" mass="46257">MASQTDSVSIFAEGTFEEQILELVNYLARTRSEEERPAFVAPFENGLKTEEGQKPVSEDPERQKAVLKDVLQQVQGLGDGSEKEVEGFFNLLYAHLLSIYPPGSPELREILANLLQSISSSPSDQLPIKYRVLSNLFNSLPRNSPLRSLVYTTILQIAVEKDDLRSLQLTKSEVQKWISEWDLSDEQKAEFLKQVADAFAKTGQLAQSYEYSLLYIQKLPSTSDAAREAAVTALSNALRLPDVFDFDPLFKLDAVIAVKDHELFSLLQVFINNGLAEFKAWEASHPGSLEKHGLDRAVLEHKIRLLTLASLAVQHVGQHLPYAKIAEGLEVDVSEVEKWVIDVIRAGLVWGKLSQNTQNLHVTRATSRSFEKEQWATLEKRLQAWKSGLTGVLEVVSNAKRMGGHPSAVQPQAAA</sequence>
<proteinExistence type="inferred from homology"/>
<name>A8NYU3_COPC7</name>
<comment type="subunit">
    <text evidence="5">Component of the eukaryotic translation initiation factor 3 (eIF-3) complex.</text>
</comment>
<dbReference type="FunCoup" id="A8NYU3">
    <property type="interactions" value="630"/>
</dbReference>
<dbReference type="KEGG" id="cci:CC1G_01436"/>
<dbReference type="OMA" id="VCLKALW"/>
<evidence type="ECO:0000256" key="3">
    <source>
        <dbReference type="ARBA" id="ARBA00022540"/>
    </source>
</evidence>
<dbReference type="PANTHER" id="PTHR15350:SF2">
    <property type="entry name" value="EUKARYOTIC TRANSLATION INITIATION FACTOR 3 SUBUNIT M"/>
    <property type="match status" value="1"/>
</dbReference>
<evidence type="ECO:0000256" key="2">
    <source>
        <dbReference type="ARBA" id="ARBA00022490"/>
    </source>
</evidence>
<evidence type="ECO:0000313" key="7">
    <source>
        <dbReference type="EMBL" id="EAU84440.1"/>
    </source>
</evidence>
<comment type="similarity">
    <text evidence="5">Belongs to the eIF-3 subunit M family.</text>
</comment>
<dbReference type="InterPro" id="IPR040750">
    <property type="entry name" value="eIF3m_C_helix"/>
</dbReference>
<evidence type="ECO:0000256" key="5">
    <source>
        <dbReference type="HAMAP-Rule" id="MF_03012"/>
    </source>
</evidence>
<gene>
    <name evidence="7" type="ORF">CC1G_01436</name>
</gene>
<dbReference type="GO" id="GO:0001732">
    <property type="term" value="P:formation of cytoplasmic translation initiation complex"/>
    <property type="evidence" value="ECO:0007669"/>
    <property type="project" value="UniProtKB-UniRule"/>
</dbReference>
<dbReference type="OrthoDB" id="10267031at2759"/>
<dbReference type="Proteomes" id="UP000001861">
    <property type="component" value="Unassembled WGS sequence"/>
</dbReference>
<evidence type="ECO:0000313" key="8">
    <source>
        <dbReference type="Proteomes" id="UP000001861"/>
    </source>
</evidence>
<keyword evidence="8" id="KW-1185">Reference proteome</keyword>
<keyword evidence="3 5" id="KW-0396">Initiation factor</keyword>
<comment type="subcellular location">
    <subcellularLocation>
        <location evidence="5">Cytoplasm</location>
    </subcellularLocation>
</comment>
<evidence type="ECO:0000256" key="1">
    <source>
        <dbReference type="ARBA" id="ARBA00008482"/>
    </source>
</evidence>
<protein>
    <recommendedName>
        <fullName evidence="5">Eukaryotic translation initiation factor 3 subunit M</fullName>
        <shortName evidence="5">eIF3m</shortName>
    </recommendedName>
</protein>
<dbReference type="EMBL" id="AACS02000005">
    <property type="protein sequence ID" value="EAU84440.1"/>
    <property type="molecule type" value="Genomic_DNA"/>
</dbReference>
<keyword evidence="2 5" id="KW-0963">Cytoplasm</keyword>
<feature type="domain" description="PCI" evidence="6">
    <location>
        <begin position="194"/>
        <end position="367"/>
    </location>
</feature>
<comment type="similarity">
    <text evidence="1">Belongs to the CSN7/EIF3M family. CSN7 subfamily.</text>
</comment>
<dbReference type="InParanoid" id="A8NYU3"/>
<dbReference type="GO" id="GO:0016282">
    <property type="term" value="C:eukaryotic 43S preinitiation complex"/>
    <property type="evidence" value="ECO:0007669"/>
    <property type="project" value="UniProtKB-UniRule"/>
</dbReference>
<dbReference type="Pfam" id="PF01399">
    <property type="entry name" value="PCI"/>
    <property type="match status" value="1"/>
</dbReference>
<dbReference type="eggNOG" id="KOG2753">
    <property type="taxonomic scope" value="Eukaryota"/>
</dbReference>
<dbReference type="RefSeq" id="XP_001837524.1">
    <property type="nucleotide sequence ID" value="XM_001837472.1"/>
</dbReference>
<comment type="function">
    <text evidence="5">Component of the eukaryotic translation initiation factor 3 (eIF-3) complex, which is involved in protein synthesis of a specialized repertoire of mRNAs and, together with other initiation factors, stimulates binding of mRNA and methionyl-tRNAi to the 40S ribosome. The eIF-3 complex specifically targets and initiates translation of a subset of mRNAs involved in cell proliferation.</text>
</comment>
<evidence type="ECO:0000256" key="4">
    <source>
        <dbReference type="ARBA" id="ARBA00022917"/>
    </source>
</evidence>
<keyword evidence="4 5" id="KW-0648">Protein biosynthesis</keyword>
<dbReference type="InterPro" id="IPR000717">
    <property type="entry name" value="PCI_dom"/>
</dbReference>
<dbReference type="STRING" id="240176.A8NYU3"/>
<evidence type="ECO:0000259" key="6">
    <source>
        <dbReference type="PROSITE" id="PS50250"/>
    </source>
</evidence>
<dbReference type="GeneID" id="6014081"/>
<dbReference type="GO" id="GO:0071541">
    <property type="term" value="C:eukaryotic translation initiation factor 3 complex, eIF3m"/>
    <property type="evidence" value="ECO:0007669"/>
    <property type="project" value="UniProtKB-UniRule"/>
</dbReference>
<comment type="caution">
    <text evidence="7">The sequence shown here is derived from an EMBL/GenBank/DDBJ whole genome shotgun (WGS) entry which is preliminary data.</text>
</comment>
<dbReference type="PANTHER" id="PTHR15350">
    <property type="entry name" value="COP9 SIGNALOSOME COMPLEX SUBUNIT 7/DENDRITIC CELL PROTEIN GA17"/>
    <property type="match status" value="1"/>
</dbReference>
<dbReference type="AlphaFoldDB" id="A8NYU3"/>
<dbReference type="HAMAP" id="MF_03012">
    <property type="entry name" value="eIF3m"/>
    <property type="match status" value="1"/>
</dbReference>
<dbReference type="SMART" id="SM00088">
    <property type="entry name" value="PINT"/>
    <property type="match status" value="1"/>
</dbReference>
<reference evidence="7 8" key="1">
    <citation type="journal article" date="2010" name="Proc. Natl. Acad. Sci. U.S.A.">
        <title>Insights into evolution of multicellular fungi from the assembled chromosomes of the mushroom Coprinopsis cinerea (Coprinus cinereus).</title>
        <authorList>
            <person name="Stajich J.E."/>
            <person name="Wilke S.K."/>
            <person name="Ahren D."/>
            <person name="Au C.H."/>
            <person name="Birren B.W."/>
            <person name="Borodovsky M."/>
            <person name="Burns C."/>
            <person name="Canback B."/>
            <person name="Casselton L.A."/>
            <person name="Cheng C.K."/>
            <person name="Deng J."/>
            <person name="Dietrich F.S."/>
            <person name="Fargo D.C."/>
            <person name="Farman M.L."/>
            <person name="Gathman A.C."/>
            <person name="Goldberg J."/>
            <person name="Guigo R."/>
            <person name="Hoegger P.J."/>
            <person name="Hooker J.B."/>
            <person name="Huggins A."/>
            <person name="James T.Y."/>
            <person name="Kamada T."/>
            <person name="Kilaru S."/>
            <person name="Kodira C."/>
            <person name="Kues U."/>
            <person name="Kupfer D."/>
            <person name="Kwan H.S."/>
            <person name="Lomsadze A."/>
            <person name="Li W."/>
            <person name="Lilly W.W."/>
            <person name="Ma L.J."/>
            <person name="Mackey A.J."/>
            <person name="Manning G."/>
            <person name="Martin F."/>
            <person name="Muraguchi H."/>
            <person name="Natvig D.O."/>
            <person name="Palmerini H."/>
            <person name="Ramesh M.A."/>
            <person name="Rehmeyer C.J."/>
            <person name="Roe B.A."/>
            <person name="Shenoy N."/>
            <person name="Stanke M."/>
            <person name="Ter-Hovhannisyan V."/>
            <person name="Tunlid A."/>
            <person name="Velagapudi R."/>
            <person name="Vision T.J."/>
            <person name="Zeng Q."/>
            <person name="Zolan M.E."/>
            <person name="Pukkila P.J."/>
        </authorList>
    </citation>
    <scope>NUCLEOTIDE SEQUENCE [LARGE SCALE GENOMIC DNA]</scope>
    <source>
        <strain evidence="8">Okayama-7 / 130 / ATCC MYA-4618 / FGSC 9003</strain>
    </source>
</reference>
<accession>A8NYU3</accession>
<dbReference type="InterPro" id="IPR045237">
    <property type="entry name" value="COPS7/eIF3m"/>
</dbReference>
<dbReference type="GO" id="GO:0033290">
    <property type="term" value="C:eukaryotic 48S preinitiation complex"/>
    <property type="evidence" value="ECO:0007669"/>
    <property type="project" value="UniProtKB-UniRule"/>
</dbReference>
<dbReference type="PROSITE" id="PS50250">
    <property type="entry name" value="PCI"/>
    <property type="match status" value="1"/>
</dbReference>
<dbReference type="InterPro" id="IPR027528">
    <property type="entry name" value="eIF3m"/>
</dbReference>
<dbReference type="VEuPathDB" id="FungiDB:CC1G_01436"/>
<dbReference type="GO" id="GO:0003743">
    <property type="term" value="F:translation initiation factor activity"/>
    <property type="evidence" value="ECO:0007669"/>
    <property type="project" value="UniProtKB-UniRule"/>
</dbReference>
<dbReference type="Pfam" id="PF18005">
    <property type="entry name" value="eIF3m_C_helix"/>
    <property type="match status" value="1"/>
</dbReference>
<organism evidence="7 8">
    <name type="scientific">Coprinopsis cinerea (strain Okayama-7 / 130 / ATCC MYA-4618 / FGSC 9003)</name>
    <name type="common">Inky cap fungus</name>
    <name type="synonym">Hormographiella aspergillata</name>
    <dbReference type="NCBI Taxonomy" id="240176"/>
    <lineage>
        <taxon>Eukaryota</taxon>
        <taxon>Fungi</taxon>
        <taxon>Dikarya</taxon>
        <taxon>Basidiomycota</taxon>
        <taxon>Agaricomycotina</taxon>
        <taxon>Agaricomycetes</taxon>
        <taxon>Agaricomycetidae</taxon>
        <taxon>Agaricales</taxon>
        <taxon>Agaricineae</taxon>
        <taxon>Psathyrellaceae</taxon>
        <taxon>Coprinopsis</taxon>
    </lineage>
</organism>